<proteinExistence type="predicted"/>
<sequence>MTVINNIARLIQFHPSSSIVPQSLHHNSLTFSFILSLSTYSSVNRRNTKAGHVTPATKDSCFCGRFIFYTAAARSFR</sequence>
<reference evidence="1 2" key="1">
    <citation type="submission" date="2018-06" db="EMBL/GenBank/DDBJ databases">
        <title>WGS assembly of Brassica rapa FPsc.</title>
        <authorList>
            <person name="Bowman J."/>
            <person name="Kohchi T."/>
            <person name="Yamato K."/>
            <person name="Jenkins J."/>
            <person name="Shu S."/>
            <person name="Ishizaki K."/>
            <person name="Yamaoka S."/>
            <person name="Nishihama R."/>
            <person name="Nakamura Y."/>
            <person name="Berger F."/>
            <person name="Adam C."/>
            <person name="Aki S."/>
            <person name="Althoff F."/>
            <person name="Araki T."/>
            <person name="Arteaga-Vazquez M."/>
            <person name="Balasubrmanian S."/>
            <person name="Bauer D."/>
            <person name="Boehm C."/>
            <person name="Briginshaw L."/>
            <person name="Caballero-Perez J."/>
            <person name="Catarino B."/>
            <person name="Chen F."/>
            <person name="Chiyoda S."/>
            <person name="Chovatia M."/>
            <person name="Davies K."/>
            <person name="Delmans M."/>
            <person name="Demura T."/>
            <person name="Dierschke T."/>
            <person name="Dolan L."/>
            <person name="Dorantes-Acosta A."/>
            <person name="Eklund D."/>
            <person name="Florent S."/>
            <person name="Flores-Sandoval E."/>
            <person name="Fujiyama A."/>
            <person name="Fukuzawa H."/>
            <person name="Galik B."/>
            <person name="Grimanelli D."/>
            <person name="Grimwood J."/>
            <person name="Grossniklaus U."/>
            <person name="Hamada T."/>
            <person name="Haseloff J."/>
            <person name="Hetherington A."/>
            <person name="Higo A."/>
            <person name="Hirakawa Y."/>
            <person name="Hundley H."/>
            <person name="Ikeda Y."/>
            <person name="Inoue K."/>
            <person name="Inoue S."/>
            <person name="Ishida S."/>
            <person name="Jia Q."/>
            <person name="Kakita M."/>
            <person name="Kanazawa T."/>
            <person name="Kawai Y."/>
            <person name="Kawashima T."/>
            <person name="Kennedy M."/>
            <person name="Kinose K."/>
            <person name="Kinoshita T."/>
            <person name="Kohara Y."/>
            <person name="Koide E."/>
            <person name="Komatsu K."/>
            <person name="Kopischke S."/>
            <person name="Kubo M."/>
            <person name="Kyozuka J."/>
            <person name="Lagercrantz U."/>
            <person name="Lin S."/>
            <person name="Lindquist E."/>
            <person name="Lipzen A."/>
            <person name="Lu C."/>
            <person name="Luna E."/>
            <person name="Martienssen R."/>
            <person name="Minamino N."/>
            <person name="Mizutani M."/>
            <person name="Mizutani M."/>
            <person name="Mochizuki N."/>
            <person name="Monte I."/>
            <person name="Mosher R."/>
            <person name="Nagasaki H."/>
            <person name="Nakagami H."/>
            <person name="Naramoto S."/>
            <person name="Nishitani K."/>
            <person name="Ohtani M."/>
            <person name="Okamoto T."/>
            <person name="Okumura M."/>
            <person name="Phillips J."/>
            <person name="Pollak B."/>
            <person name="Reinders A."/>
            <person name="Roevekamp M."/>
            <person name="Sano R."/>
            <person name="Sawa S."/>
            <person name="Schmid M."/>
            <person name="Shirakawa M."/>
            <person name="Solano R."/>
            <person name="Spunde A."/>
            <person name="Suetsugu N."/>
            <person name="Sugano S."/>
            <person name="Sugiyama A."/>
            <person name="Sun R."/>
            <person name="Suzuki Y."/>
            <person name="Takenaka M."/>
            <person name="Takezawa D."/>
            <person name="Tomogane H."/>
            <person name="Tsuzuki M."/>
            <person name="Ueda T."/>
            <person name="Umeda M."/>
            <person name="Ward J."/>
            <person name="Watanabe Y."/>
            <person name="Yazaki K."/>
            <person name="Yokoyama R."/>
            <person name="Yoshitake Y."/>
            <person name="Yotsui I."/>
            <person name="Zachgo S."/>
            <person name="Schmutz J."/>
        </authorList>
    </citation>
    <scope>NUCLEOTIDE SEQUENCE [LARGE SCALE GENOMIC DNA]</scope>
    <source>
        <strain evidence="2">cv. B-3</strain>
    </source>
</reference>
<accession>A0A397ZII2</accession>
<dbReference type="EMBL" id="CM010632">
    <property type="protein sequence ID" value="RID63130.1"/>
    <property type="molecule type" value="Genomic_DNA"/>
</dbReference>
<organism evidence="1 2">
    <name type="scientific">Brassica campestris</name>
    <name type="common">Field mustard</name>
    <dbReference type="NCBI Taxonomy" id="3711"/>
    <lineage>
        <taxon>Eukaryota</taxon>
        <taxon>Viridiplantae</taxon>
        <taxon>Streptophyta</taxon>
        <taxon>Embryophyta</taxon>
        <taxon>Tracheophyta</taxon>
        <taxon>Spermatophyta</taxon>
        <taxon>Magnoliopsida</taxon>
        <taxon>eudicotyledons</taxon>
        <taxon>Gunneridae</taxon>
        <taxon>Pentapetalae</taxon>
        <taxon>rosids</taxon>
        <taxon>malvids</taxon>
        <taxon>Brassicales</taxon>
        <taxon>Brassicaceae</taxon>
        <taxon>Brassiceae</taxon>
        <taxon>Brassica</taxon>
    </lineage>
</organism>
<evidence type="ECO:0000313" key="2">
    <source>
        <dbReference type="Proteomes" id="UP000264353"/>
    </source>
</evidence>
<protein>
    <submittedName>
        <fullName evidence="1">Uncharacterized protein</fullName>
    </submittedName>
</protein>
<evidence type="ECO:0000313" key="1">
    <source>
        <dbReference type="EMBL" id="RID63130.1"/>
    </source>
</evidence>
<name>A0A397ZII2_BRACM</name>
<dbReference type="Proteomes" id="UP000264353">
    <property type="component" value="Chromosome A5"/>
</dbReference>
<gene>
    <name evidence="1" type="ORF">BRARA_E02156</name>
</gene>
<dbReference type="AlphaFoldDB" id="A0A397ZII2"/>